<evidence type="ECO:0000256" key="5">
    <source>
        <dbReference type="ARBA" id="ARBA00023136"/>
    </source>
</evidence>
<evidence type="ECO:0000256" key="1">
    <source>
        <dbReference type="ARBA" id="ARBA00004141"/>
    </source>
</evidence>
<dbReference type="Proteomes" id="UP000016931">
    <property type="component" value="Unassembled WGS sequence"/>
</dbReference>
<dbReference type="eggNOG" id="KOG1239">
    <property type="taxonomic scope" value="Eukaryota"/>
</dbReference>
<keyword evidence="3 6" id="KW-0812">Transmembrane</keyword>
<dbReference type="InterPro" id="IPR001708">
    <property type="entry name" value="YidC/ALB3/OXA1/COX18"/>
</dbReference>
<dbReference type="GO" id="GO:0033617">
    <property type="term" value="P:mitochondrial respiratory chain complex IV assembly"/>
    <property type="evidence" value="ECO:0007669"/>
    <property type="project" value="TreeGrafter"/>
</dbReference>
<feature type="transmembrane region" description="Helical" evidence="6">
    <location>
        <begin position="396"/>
        <end position="424"/>
    </location>
</feature>
<protein>
    <submittedName>
        <fullName evidence="7">Uncharacterized protein</fullName>
    </submittedName>
</protein>
<dbReference type="HOGENOM" id="CLU_029282_1_2_1"/>
<dbReference type="GO" id="GO:0032979">
    <property type="term" value="P:protein insertion into mitochondrial inner membrane from matrix"/>
    <property type="evidence" value="ECO:0007669"/>
    <property type="project" value="TreeGrafter"/>
</dbReference>
<dbReference type="GO" id="GO:0032977">
    <property type="term" value="F:membrane insertase activity"/>
    <property type="evidence" value="ECO:0007669"/>
    <property type="project" value="InterPro"/>
</dbReference>
<dbReference type="EMBL" id="KB456271">
    <property type="protein sequence ID" value="EMF08502.1"/>
    <property type="molecule type" value="Genomic_DNA"/>
</dbReference>
<comment type="subcellular location">
    <subcellularLocation>
        <location evidence="1">Membrane</location>
        <topology evidence="1">Multi-pass membrane protein</topology>
    </subcellularLocation>
</comment>
<keyword evidence="4 6" id="KW-1133">Transmembrane helix</keyword>
<name>M3CWJ8_SPHMS</name>
<dbReference type="PANTHER" id="PTHR12428">
    <property type="entry name" value="OXA1"/>
    <property type="match status" value="1"/>
</dbReference>
<reference evidence="7 8" key="1">
    <citation type="journal article" date="2012" name="PLoS Pathog.">
        <title>Diverse lifestyles and strategies of plant pathogenesis encoded in the genomes of eighteen Dothideomycetes fungi.</title>
        <authorList>
            <person name="Ohm R.A."/>
            <person name="Feau N."/>
            <person name="Henrissat B."/>
            <person name="Schoch C.L."/>
            <person name="Horwitz B.A."/>
            <person name="Barry K.W."/>
            <person name="Condon B.J."/>
            <person name="Copeland A.C."/>
            <person name="Dhillon B."/>
            <person name="Glaser F."/>
            <person name="Hesse C.N."/>
            <person name="Kosti I."/>
            <person name="LaButti K."/>
            <person name="Lindquist E.A."/>
            <person name="Lucas S."/>
            <person name="Salamov A.A."/>
            <person name="Bradshaw R.E."/>
            <person name="Ciuffetti L."/>
            <person name="Hamelin R.C."/>
            <person name="Kema G.H.J."/>
            <person name="Lawrence C."/>
            <person name="Scott J.A."/>
            <person name="Spatafora J.W."/>
            <person name="Turgeon B.G."/>
            <person name="de Wit P.J.G.M."/>
            <person name="Zhong S."/>
            <person name="Goodwin S.B."/>
            <person name="Grigoriev I.V."/>
        </authorList>
    </citation>
    <scope>NUCLEOTIDE SEQUENCE [LARGE SCALE GENOMIC DNA]</scope>
    <source>
        <strain evidence="7 8">SO2202</strain>
    </source>
</reference>
<dbReference type="OMA" id="RHLYPLW"/>
<evidence type="ECO:0000256" key="4">
    <source>
        <dbReference type="ARBA" id="ARBA00022989"/>
    </source>
</evidence>
<dbReference type="OrthoDB" id="2148490at2759"/>
<accession>M3CWJ8</accession>
<dbReference type="PANTHER" id="PTHR12428:SF65">
    <property type="entry name" value="CYTOCHROME C OXIDASE ASSEMBLY PROTEIN COX18, MITOCHONDRIAL"/>
    <property type="match status" value="1"/>
</dbReference>
<proteinExistence type="inferred from homology"/>
<dbReference type="GeneID" id="27898080"/>
<gene>
    <name evidence="7" type="ORF">SEPMUDRAFT_111842</name>
</gene>
<evidence type="ECO:0000256" key="3">
    <source>
        <dbReference type="ARBA" id="ARBA00022692"/>
    </source>
</evidence>
<dbReference type="RefSeq" id="XP_016756623.1">
    <property type="nucleotide sequence ID" value="XM_016900943.1"/>
</dbReference>
<organism evidence="7 8">
    <name type="scientific">Sphaerulina musiva (strain SO2202)</name>
    <name type="common">Poplar stem canker fungus</name>
    <name type="synonym">Septoria musiva</name>
    <dbReference type="NCBI Taxonomy" id="692275"/>
    <lineage>
        <taxon>Eukaryota</taxon>
        <taxon>Fungi</taxon>
        <taxon>Dikarya</taxon>
        <taxon>Ascomycota</taxon>
        <taxon>Pezizomycotina</taxon>
        <taxon>Dothideomycetes</taxon>
        <taxon>Dothideomycetidae</taxon>
        <taxon>Mycosphaerellales</taxon>
        <taxon>Mycosphaerellaceae</taxon>
        <taxon>Sphaerulina</taxon>
    </lineage>
</organism>
<evidence type="ECO:0000256" key="6">
    <source>
        <dbReference type="SAM" id="Phobius"/>
    </source>
</evidence>
<dbReference type="STRING" id="692275.M3CWJ8"/>
<dbReference type="GO" id="GO:0005743">
    <property type="term" value="C:mitochondrial inner membrane"/>
    <property type="evidence" value="ECO:0007669"/>
    <property type="project" value="TreeGrafter"/>
</dbReference>
<keyword evidence="5 6" id="KW-0472">Membrane</keyword>
<evidence type="ECO:0000256" key="2">
    <source>
        <dbReference type="ARBA" id="ARBA00009877"/>
    </source>
</evidence>
<evidence type="ECO:0000313" key="8">
    <source>
        <dbReference type="Proteomes" id="UP000016931"/>
    </source>
</evidence>
<comment type="similarity">
    <text evidence="2">Belongs to the OXA1/ALB3/YidC family.</text>
</comment>
<keyword evidence="8" id="KW-1185">Reference proteome</keyword>
<evidence type="ECO:0000313" key="7">
    <source>
        <dbReference type="EMBL" id="EMF08502.1"/>
    </source>
</evidence>
<dbReference type="AlphaFoldDB" id="M3CWJ8"/>
<sequence length="459" mass="50850">MASPLRFSVARAQIIPLPSTVRSALSARSLPRRNFSSTAHRPSALLDIAVAGPTAILDAIHGLGIPWYAAIPCAAVLMRCTVGYYLSALPARKRAIVRTHLAPLVANTVRYQMGRKIFALQKRLDADGGNRPVTSKNSLRMRHMVNEMVCQITESYRFGKRYGAPIFTASSFLNFGMLIMFAEAIRVKCGHREGLLSMITSRFEGAFQSLLMKPASTNTPPALSYEEVIAERMEAAQAAADAQAELYASGAGDVLVDPKLLDPAYHFEALGQTAKTYADNLDPTMLIEGLSWAQNLALPDPQYILPFLLSCAMLPDMSRVFKAYLKALPPRHGTFGKRLPSTKSSTVSASTLTPQSKEMDRALRLLEKLRQETSANNSRARGAILSTWTIDQKFRLWMAGLFFFVGCGLPSGMLLYMIPSVVVGRLHTRWLDMKHPIPMIIQPCRRPMRVKVKKSYWNS</sequence>